<reference evidence="3" key="1">
    <citation type="journal article" date="2020" name="mSystems">
        <title>Genome- and Community-Level Interaction Insights into Carbon Utilization and Element Cycling Functions of Hydrothermarchaeota in Hydrothermal Sediment.</title>
        <authorList>
            <person name="Zhou Z."/>
            <person name="Liu Y."/>
            <person name="Xu W."/>
            <person name="Pan J."/>
            <person name="Luo Z.H."/>
            <person name="Li M."/>
        </authorList>
    </citation>
    <scope>NUCLEOTIDE SEQUENCE [LARGE SCALE GENOMIC DNA]</scope>
    <source>
        <strain evidence="3">SpSt-210</strain>
    </source>
</reference>
<gene>
    <name evidence="3" type="ORF">ENP34_11845</name>
</gene>
<dbReference type="EMBL" id="DSIY01000276">
    <property type="protein sequence ID" value="HEG92111.1"/>
    <property type="molecule type" value="Genomic_DNA"/>
</dbReference>
<dbReference type="InterPro" id="IPR000182">
    <property type="entry name" value="GNAT_dom"/>
</dbReference>
<dbReference type="PROSITE" id="PS51186">
    <property type="entry name" value="GNAT"/>
    <property type="match status" value="1"/>
</dbReference>
<accession>A0A831X1Y4</accession>
<dbReference type="Gene3D" id="3.40.630.30">
    <property type="match status" value="1"/>
</dbReference>
<dbReference type="CDD" id="cd04301">
    <property type="entry name" value="NAT_SF"/>
    <property type="match status" value="1"/>
</dbReference>
<proteinExistence type="predicted"/>
<evidence type="ECO:0000256" key="1">
    <source>
        <dbReference type="SAM" id="MobiDB-lite"/>
    </source>
</evidence>
<dbReference type="GO" id="GO:0016747">
    <property type="term" value="F:acyltransferase activity, transferring groups other than amino-acyl groups"/>
    <property type="evidence" value="ECO:0007669"/>
    <property type="project" value="InterPro"/>
</dbReference>
<dbReference type="PANTHER" id="PTHR43415:SF3">
    <property type="entry name" value="GNAT-FAMILY ACETYLTRANSFERASE"/>
    <property type="match status" value="1"/>
</dbReference>
<evidence type="ECO:0000259" key="2">
    <source>
        <dbReference type="PROSITE" id="PS51186"/>
    </source>
</evidence>
<dbReference type="SUPFAM" id="SSF55729">
    <property type="entry name" value="Acyl-CoA N-acyltransferases (Nat)"/>
    <property type="match status" value="1"/>
</dbReference>
<dbReference type="AlphaFoldDB" id="A0A831X1Y4"/>
<dbReference type="PANTHER" id="PTHR43415">
    <property type="entry name" value="SPERMIDINE N(1)-ACETYLTRANSFERASE"/>
    <property type="match status" value="1"/>
</dbReference>
<protein>
    <submittedName>
        <fullName evidence="3">N-acetyltransferase</fullName>
    </submittedName>
</protein>
<feature type="region of interest" description="Disordered" evidence="1">
    <location>
        <begin position="1"/>
        <end position="48"/>
    </location>
</feature>
<name>A0A831X1Y4_9BACT</name>
<feature type="compositionally biased region" description="Basic and acidic residues" evidence="1">
    <location>
        <begin position="20"/>
        <end position="48"/>
    </location>
</feature>
<feature type="domain" description="N-acetyltransferase" evidence="2">
    <location>
        <begin position="47"/>
        <end position="213"/>
    </location>
</feature>
<organism evidence="3">
    <name type="scientific">Thermorudis peleae</name>
    <dbReference type="NCBI Taxonomy" id="1382356"/>
    <lineage>
        <taxon>Bacteria</taxon>
        <taxon>Pseudomonadati</taxon>
        <taxon>Thermomicrobiota</taxon>
        <taxon>Thermomicrobia</taxon>
        <taxon>Thermomicrobia incertae sedis</taxon>
        <taxon>Thermorudis</taxon>
    </lineage>
</organism>
<dbReference type="InterPro" id="IPR016181">
    <property type="entry name" value="Acyl_CoA_acyltransferase"/>
</dbReference>
<keyword evidence="3" id="KW-0808">Transferase</keyword>
<evidence type="ECO:0000313" key="3">
    <source>
        <dbReference type="EMBL" id="HEG92111.1"/>
    </source>
</evidence>
<dbReference type="Pfam" id="PF13302">
    <property type="entry name" value="Acetyltransf_3"/>
    <property type="match status" value="1"/>
</dbReference>
<sequence>MSQQGRRHLASSARWCTQPGDRHEQEQTVDNQRNRRDQPAELRGERVTLAPLDEHHLESLRRWRSDPEVTRYWITQASPTRDEMSGWFERNRAAGVLMWLIEDEHGQPIGYIDLFDLDGVNRKAELSLMIGERDVWGRGYAREALRTLLRHAFAPVATGGLGLHKVYLSVFAENVAARRAYAACGFREDGILRDDVYRGGSWHDQILMSVLEHEFIAFDQTS</sequence>
<comment type="caution">
    <text evidence="3">The sequence shown here is derived from an EMBL/GenBank/DDBJ whole genome shotgun (WGS) entry which is preliminary data.</text>
</comment>